<reference evidence="3" key="1">
    <citation type="journal article" date="2021" name="BMC Genomics">
        <title>Chromosome-level genome assembly and manually-curated proteome of model necrotroph Parastagonospora nodorum Sn15 reveals a genome-wide trove of candidate effector homologs, and redundancy of virulence-related functions within an accessory chromosome.</title>
        <authorList>
            <person name="Bertazzoni S."/>
            <person name="Jones D.A.B."/>
            <person name="Phan H.T."/>
            <person name="Tan K.-C."/>
            <person name="Hane J.K."/>
        </authorList>
    </citation>
    <scope>NUCLEOTIDE SEQUENCE [LARGE SCALE GENOMIC DNA]</scope>
    <source>
        <strain evidence="3">SN15 / ATCC MYA-4574 / FGSC 10173)</strain>
    </source>
</reference>
<dbReference type="RefSeq" id="XP_001803391.1">
    <property type="nucleotide sequence ID" value="XM_001803339.1"/>
</dbReference>
<accession>A0A7U2ICV1</accession>
<evidence type="ECO:0000256" key="1">
    <source>
        <dbReference type="SAM" id="MobiDB-lite"/>
    </source>
</evidence>
<dbReference type="VEuPathDB" id="FungiDB:JI435_131790"/>
<protein>
    <submittedName>
        <fullName evidence="2">Uncharacterized protein</fullName>
    </submittedName>
</protein>
<organism evidence="2 3">
    <name type="scientific">Phaeosphaeria nodorum (strain SN15 / ATCC MYA-4574 / FGSC 10173)</name>
    <name type="common">Glume blotch fungus</name>
    <name type="synonym">Parastagonospora nodorum</name>
    <dbReference type="NCBI Taxonomy" id="321614"/>
    <lineage>
        <taxon>Eukaryota</taxon>
        <taxon>Fungi</taxon>
        <taxon>Dikarya</taxon>
        <taxon>Ascomycota</taxon>
        <taxon>Pezizomycotina</taxon>
        <taxon>Dothideomycetes</taxon>
        <taxon>Pleosporomycetidae</taxon>
        <taxon>Pleosporales</taxon>
        <taxon>Pleosporineae</taxon>
        <taxon>Phaeosphaeriaceae</taxon>
        <taxon>Parastagonospora</taxon>
    </lineage>
</organism>
<feature type="region of interest" description="Disordered" evidence="1">
    <location>
        <begin position="117"/>
        <end position="167"/>
    </location>
</feature>
<proteinExistence type="predicted"/>
<feature type="compositionally biased region" description="Basic residues" evidence="1">
    <location>
        <begin position="158"/>
        <end position="167"/>
    </location>
</feature>
<keyword evidence="3" id="KW-1185">Reference proteome</keyword>
<evidence type="ECO:0000313" key="2">
    <source>
        <dbReference type="EMBL" id="QRD07428.1"/>
    </source>
</evidence>
<dbReference type="Proteomes" id="UP000663193">
    <property type="component" value="Chromosome 22"/>
</dbReference>
<sequence>MIITDYANYVLQWNGNKQILGQANNLGNAHGYAYGSLPMIGGESIEDAAVPKDSPLLEAVMENICSGHSDTLDRLLEDLKPPSDESRRSEPNSLEFSVDDLGKLFISDLDIDPRTTEMKSEQPKFSPLSSPPGSPPDTTPPASPLSPRSPMYREKSSKSKRKFRSRKPKRDSSYEFLTRNFDRFHEALADEEFHLFFDYVEFWITCYEVGDMAIEIWLDSVGRRNVQSVEEHPGWQYVAGFIDSVHKEEGGMQALLGKFASGLKGILDREGASSVLTKGEEMPGVKVEGF</sequence>
<dbReference type="EMBL" id="CP069044">
    <property type="protein sequence ID" value="QRD07428.1"/>
    <property type="molecule type" value="Genomic_DNA"/>
</dbReference>
<gene>
    <name evidence="2" type="ORF">JI435_131790</name>
</gene>
<dbReference type="AlphaFoldDB" id="A0A7U2ICV1"/>
<evidence type="ECO:0000313" key="3">
    <source>
        <dbReference type="Proteomes" id="UP000663193"/>
    </source>
</evidence>
<dbReference type="KEGG" id="pno:SNOG_13179"/>
<name>A0A7U2ICV1_PHANO</name>
<feature type="compositionally biased region" description="Pro residues" evidence="1">
    <location>
        <begin position="129"/>
        <end position="144"/>
    </location>
</feature>